<name>A0ABS7U540_9BACT</name>
<sequence>MAGSTRLRGQNRQSGLDREGWSLAAGRGALFAMIWWVLAEGDTGSWRMGAPCVLIAVLAMIALSPRRVWRLRPLGVIAFIPFFLRRTVIGSVDVAWRALHPRMPIDPDLVYYRLRFPAGPGRLLFVSAVNLLPGTVGAEFEGDSVVIHVIDRQRPHDTSLESLERRVAAMLAPEPGEPG</sequence>
<evidence type="ECO:0000256" key="4">
    <source>
        <dbReference type="ARBA" id="ARBA00022692"/>
    </source>
</evidence>
<keyword evidence="5 7" id="KW-1133">Transmembrane helix</keyword>
<dbReference type="EMBL" id="JAIRAU010000057">
    <property type="protein sequence ID" value="MBZ5715677.1"/>
    <property type="molecule type" value="Genomic_DNA"/>
</dbReference>
<evidence type="ECO:0000256" key="1">
    <source>
        <dbReference type="ARBA" id="ARBA00004651"/>
    </source>
</evidence>
<gene>
    <name evidence="8" type="ORF">K7C98_41160</name>
</gene>
<evidence type="ECO:0000256" key="7">
    <source>
        <dbReference type="SAM" id="Phobius"/>
    </source>
</evidence>
<evidence type="ECO:0000313" key="9">
    <source>
        <dbReference type="Proteomes" id="UP001139031"/>
    </source>
</evidence>
<evidence type="ECO:0000256" key="2">
    <source>
        <dbReference type="ARBA" id="ARBA00006228"/>
    </source>
</evidence>
<dbReference type="PANTHER" id="PTHR34584">
    <property type="entry name" value="NA(+)/H(+) ANTIPORTER SUBUNIT E1"/>
    <property type="match status" value="1"/>
</dbReference>
<evidence type="ECO:0000256" key="6">
    <source>
        <dbReference type="ARBA" id="ARBA00023136"/>
    </source>
</evidence>
<keyword evidence="3" id="KW-1003">Cell membrane</keyword>
<evidence type="ECO:0000256" key="3">
    <source>
        <dbReference type="ARBA" id="ARBA00022475"/>
    </source>
</evidence>
<comment type="similarity">
    <text evidence="2">Belongs to the CPA3 antiporters (TC 2.A.63) subunit E family.</text>
</comment>
<feature type="transmembrane region" description="Helical" evidence="7">
    <location>
        <begin position="21"/>
        <end position="38"/>
    </location>
</feature>
<protein>
    <submittedName>
        <fullName evidence="8">Na+/H+ antiporter subunit E</fullName>
    </submittedName>
</protein>
<evidence type="ECO:0000256" key="5">
    <source>
        <dbReference type="ARBA" id="ARBA00022989"/>
    </source>
</evidence>
<dbReference type="InterPro" id="IPR002758">
    <property type="entry name" value="Cation_antiport_E"/>
</dbReference>
<keyword evidence="6 7" id="KW-0472">Membrane</keyword>
<comment type="subcellular location">
    <subcellularLocation>
        <location evidence="1">Cell membrane</location>
        <topology evidence="1">Multi-pass membrane protein</topology>
    </subcellularLocation>
</comment>
<dbReference type="Pfam" id="PF01899">
    <property type="entry name" value="MNHE"/>
    <property type="match status" value="1"/>
</dbReference>
<proteinExistence type="inferred from homology"/>
<reference evidence="8" key="1">
    <citation type="submission" date="2021-08" db="EMBL/GenBank/DDBJ databases">
        <authorList>
            <person name="Stevens D.C."/>
        </authorList>
    </citation>
    <scope>NUCLEOTIDE SEQUENCE</scope>
    <source>
        <strain evidence="8">DSM 53165</strain>
    </source>
</reference>
<dbReference type="PANTHER" id="PTHR34584:SF1">
    <property type="entry name" value="NA(+)_H(+) ANTIPORTER SUBUNIT E1"/>
    <property type="match status" value="1"/>
</dbReference>
<evidence type="ECO:0000313" key="8">
    <source>
        <dbReference type="EMBL" id="MBZ5715677.1"/>
    </source>
</evidence>
<keyword evidence="9" id="KW-1185">Reference proteome</keyword>
<accession>A0ABS7U540</accession>
<feature type="transmembrane region" description="Helical" evidence="7">
    <location>
        <begin position="44"/>
        <end position="63"/>
    </location>
</feature>
<comment type="caution">
    <text evidence="8">The sequence shown here is derived from an EMBL/GenBank/DDBJ whole genome shotgun (WGS) entry which is preliminary data.</text>
</comment>
<dbReference type="RefSeq" id="WP_224197413.1">
    <property type="nucleotide sequence ID" value="NZ_JAIRAU010000057.1"/>
</dbReference>
<keyword evidence="4 7" id="KW-0812">Transmembrane</keyword>
<organism evidence="8 9">
    <name type="scientific">Nannocystis pusilla</name>
    <dbReference type="NCBI Taxonomy" id="889268"/>
    <lineage>
        <taxon>Bacteria</taxon>
        <taxon>Pseudomonadati</taxon>
        <taxon>Myxococcota</taxon>
        <taxon>Polyangia</taxon>
        <taxon>Nannocystales</taxon>
        <taxon>Nannocystaceae</taxon>
        <taxon>Nannocystis</taxon>
    </lineage>
</organism>
<dbReference type="Proteomes" id="UP001139031">
    <property type="component" value="Unassembled WGS sequence"/>
</dbReference>